<dbReference type="GO" id="GO:0003677">
    <property type="term" value="F:DNA binding"/>
    <property type="evidence" value="ECO:0007669"/>
    <property type="project" value="UniProtKB-KW"/>
</dbReference>
<protein>
    <submittedName>
        <fullName evidence="9">Sigma-70 family RNA polymerase sigma factor</fullName>
    </submittedName>
</protein>
<feature type="compositionally biased region" description="Polar residues" evidence="6">
    <location>
        <begin position="119"/>
        <end position="128"/>
    </location>
</feature>
<dbReference type="AlphaFoldDB" id="A0A3S0VS28"/>
<feature type="compositionally biased region" description="Pro residues" evidence="6">
    <location>
        <begin position="576"/>
        <end position="586"/>
    </location>
</feature>
<dbReference type="SUPFAM" id="SSF88659">
    <property type="entry name" value="Sigma3 and sigma4 domains of RNA polymerase sigma factors"/>
    <property type="match status" value="1"/>
</dbReference>
<evidence type="ECO:0000259" key="8">
    <source>
        <dbReference type="Pfam" id="PF13490"/>
    </source>
</evidence>
<comment type="similarity">
    <text evidence="1">Belongs to the sigma-70 factor family. ECF subfamily.</text>
</comment>
<evidence type="ECO:0000256" key="1">
    <source>
        <dbReference type="ARBA" id="ARBA00010641"/>
    </source>
</evidence>
<dbReference type="Pfam" id="PF13490">
    <property type="entry name" value="zf-HC2"/>
    <property type="match status" value="1"/>
</dbReference>
<feature type="domain" description="RNA polymerase sigma-70 region 2" evidence="7">
    <location>
        <begin position="178"/>
        <end position="239"/>
    </location>
</feature>
<evidence type="ECO:0000256" key="2">
    <source>
        <dbReference type="ARBA" id="ARBA00023015"/>
    </source>
</evidence>
<feature type="compositionally biased region" description="Pro residues" evidence="6">
    <location>
        <begin position="935"/>
        <end position="944"/>
    </location>
</feature>
<dbReference type="GO" id="GO:0016987">
    <property type="term" value="F:sigma factor activity"/>
    <property type="evidence" value="ECO:0007669"/>
    <property type="project" value="UniProtKB-KW"/>
</dbReference>
<feature type="region of interest" description="Disordered" evidence="6">
    <location>
        <begin position="60"/>
        <end position="133"/>
    </location>
</feature>
<feature type="region of interest" description="Disordered" evidence="6">
    <location>
        <begin position="831"/>
        <end position="951"/>
    </location>
</feature>
<feature type="compositionally biased region" description="Basic and acidic residues" evidence="6">
    <location>
        <begin position="73"/>
        <end position="83"/>
    </location>
</feature>
<evidence type="ECO:0000256" key="6">
    <source>
        <dbReference type="SAM" id="MobiDB-lite"/>
    </source>
</evidence>
<dbReference type="Gene3D" id="1.10.10.10">
    <property type="entry name" value="Winged helix-like DNA-binding domain superfamily/Winged helix DNA-binding domain"/>
    <property type="match status" value="1"/>
</dbReference>
<evidence type="ECO:0000313" key="9">
    <source>
        <dbReference type="EMBL" id="RUQ98965.1"/>
    </source>
</evidence>
<evidence type="ECO:0000256" key="4">
    <source>
        <dbReference type="ARBA" id="ARBA00023125"/>
    </source>
</evidence>
<dbReference type="InterPro" id="IPR014284">
    <property type="entry name" value="RNA_pol_sigma-70_dom"/>
</dbReference>
<feature type="region of interest" description="Disordered" evidence="6">
    <location>
        <begin position="535"/>
        <end position="648"/>
    </location>
</feature>
<dbReference type="InterPro" id="IPR041916">
    <property type="entry name" value="Anti_sigma_zinc_sf"/>
</dbReference>
<feature type="compositionally biased region" description="Polar residues" evidence="6">
    <location>
        <begin position="544"/>
        <end position="555"/>
    </location>
</feature>
<reference evidence="9 10" key="1">
    <citation type="submission" date="2018-12" db="EMBL/GenBank/DDBJ databases">
        <authorList>
            <person name="Li F."/>
        </authorList>
    </citation>
    <scope>NUCLEOTIDE SEQUENCE [LARGE SCALE GENOMIC DNA]</scope>
    <source>
        <strain evidence="9 10">EGI 6500705</strain>
    </source>
</reference>
<sequence>MGAGVRHRECKNSVTATEAGSSAGPAPWTRRHPERVRRLRIMTRLRERLHRTVIHRFEISSHGARRKRRIGNRRHDPAEDASLRMKPHPNPAPDPAHTPDRAPRRAAEPYGEVVHDESTAPTNASGSDATPEDLTADDAIVDDVTTDDVPAYSQWNDASDGDLILYTRAGDGAAYGELWRRHARAGRTVARSFTSSLDPDDLVQESFAKIYQALQKGGGPTGAFRPYLFTTIRNTASAWGRARREASIDTLESFEDPASRDEETMAALDRSLTATAFRSLPTRWQEVLWYCEVERMTPQQVAPLLAMKPNAVAALAYRAREGLRQAWIQAHIAAVPADSEHRWTIERIGSYTRGALGKRDTGKIEAHLDGCARCTIVAAEAREVGSRIALVLLPLAAGTAGATGYLAWLQTGSSSAFTTAAMPAAVLGGHGASLGVPVDPSLLGSLTGAGAAGSGAVGSGAVGSGAATSGAVGSGGTAVGASSAGAASAGAVSAGTISAGTISAGALTTGIVSGVVALVTAGAVAATLAFSPTATAPAPGPQAGSETVTETAPTETSDERSDLSSGADPSAAGSPSSPPTTAPPSSEPQESSTPEPNTPTETSTPDDGTDTPTRPTVPIAPARPTEPAKPTEPENPVDPEPSIPSAPLITMIDQGEGDALYPVVQGYGDDGATVTIRRGTEVLAEIPSNEDGGFWVSEPLTSLPVGESEISIEQTVSGSTSAAVRQTVTVREAPSLVDPVDGAILFATDLDLTLGSAFPGAVVAGSVDDQPIFTCRYDESGTTSTCGWNEGAQWTSLGLEWHTVTVAYTDETGRTGPARQIRVFVVLPTGTTESRSASSSDEAAAVTDVDAASDAFPHPDGADASREAEDDPDVGAPAPSGGPGVIETGPSIPAIEETETGTPDSDTPDVAAPDAETSDAETSDAETPDSVMPGAPSPATPATPDPGSTTD</sequence>
<feature type="compositionally biased region" description="Low complexity" evidence="6">
    <location>
        <begin position="832"/>
        <end position="855"/>
    </location>
</feature>
<dbReference type="PANTHER" id="PTHR43133">
    <property type="entry name" value="RNA POLYMERASE ECF-TYPE SIGMA FACTO"/>
    <property type="match status" value="1"/>
</dbReference>
<accession>A0A3S0VS28</accession>
<keyword evidence="4" id="KW-0238">DNA-binding</keyword>
<evidence type="ECO:0000256" key="3">
    <source>
        <dbReference type="ARBA" id="ARBA00023082"/>
    </source>
</evidence>
<name>A0A3S0VS28_9MICO</name>
<dbReference type="NCBIfam" id="TIGR02937">
    <property type="entry name" value="sigma70-ECF"/>
    <property type="match status" value="1"/>
</dbReference>
<comment type="caution">
    <text evidence="9">The sequence shown here is derived from an EMBL/GenBank/DDBJ whole genome shotgun (WGS) entry which is preliminary data.</text>
</comment>
<dbReference type="OrthoDB" id="4990598at2"/>
<dbReference type="InterPro" id="IPR039425">
    <property type="entry name" value="RNA_pol_sigma-70-like"/>
</dbReference>
<evidence type="ECO:0000259" key="7">
    <source>
        <dbReference type="Pfam" id="PF04542"/>
    </source>
</evidence>
<feature type="region of interest" description="Disordered" evidence="6">
    <location>
        <begin position="1"/>
        <end position="31"/>
    </location>
</feature>
<dbReference type="InterPro" id="IPR027383">
    <property type="entry name" value="Znf_put"/>
</dbReference>
<keyword evidence="3" id="KW-0731">Sigma factor</keyword>
<feature type="compositionally biased region" description="Low complexity" evidence="6">
    <location>
        <begin position="564"/>
        <end position="575"/>
    </location>
</feature>
<keyword evidence="10" id="KW-1185">Reference proteome</keyword>
<dbReference type="Gene3D" id="1.10.10.1320">
    <property type="entry name" value="Anti-sigma factor, zinc-finger domain"/>
    <property type="match status" value="1"/>
</dbReference>
<dbReference type="InterPro" id="IPR013324">
    <property type="entry name" value="RNA_pol_sigma_r3/r4-like"/>
</dbReference>
<gene>
    <name evidence="9" type="ORF">ELQ94_11590</name>
</gene>
<dbReference type="Pfam" id="PF04542">
    <property type="entry name" value="Sigma70_r2"/>
    <property type="match status" value="1"/>
</dbReference>
<evidence type="ECO:0000256" key="5">
    <source>
        <dbReference type="ARBA" id="ARBA00023163"/>
    </source>
</evidence>
<feature type="compositionally biased region" description="Low complexity" evidence="6">
    <location>
        <begin position="587"/>
        <end position="617"/>
    </location>
</feature>
<keyword evidence="5" id="KW-0804">Transcription</keyword>
<dbReference type="PANTHER" id="PTHR43133:SF8">
    <property type="entry name" value="RNA POLYMERASE SIGMA FACTOR HI_1459-RELATED"/>
    <property type="match status" value="1"/>
</dbReference>
<dbReference type="Proteomes" id="UP000274909">
    <property type="component" value="Unassembled WGS sequence"/>
</dbReference>
<feature type="compositionally biased region" description="Basic and acidic residues" evidence="6">
    <location>
        <begin position="97"/>
        <end position="118"/>
    </location>
</feature>
<dbReference type="InterPro" id="IPR036388">
    <property type="entry name" value="WH-like_DNA-bd_sf"/>
</dbReference>
<keyword evidence="2" id="KW-0805">Transcription regulation</keyword>
<evidence type="ECO:0000313" key="10">
    <source>
        <dbReference type="Proteomes" id="UP000274909"/>
    </source>
</evidence>
<feature type="compositionally biased region" description="Basic and acidic residues" evidence="6">
    <location>
        <begin position="1"/>
        <end position="11"/>
    </location>
</feature>
<organism evidence="9 10">
    <name type="scientific">Labedella endophytica</name>
    <dbReference type="NCBI Taxonomy" id="1523160"/>
    <lineage>
        <taxon>Bacteria</taxon>
        <taxon>Bacillati</taxon>
        <taxon>Actinomycetota</taxon>
        <taxon>Actinomycetes</taxon>
        <taxon>Micrococcales</taxon>
        <taxon>Microbacteriaceae</taxon>
        <taxon>Labedella</taxon>
    </lineage>
</organism>
<feature type="compositionally biased region" description="Basic residues" evidence="6">
    <location>
        <begin position="63"/>
        <end position="72"/>
    </location>
</feature>
<feature type="domain" description="Putative zinc-finger" evidence="8">
    <location>
        <begin position="342"/>
        <end position="374"/>
    </location>
</feature>
<proteinExistence type="inferred from homology"/>
<feature type="compositionally biased region" description="Acidic residues" evidence="6">
    <location>
        <begin position="916"/>
        <end position="927"/>
    </location>
</feature>
<dbReference type="GO" id="GO:0006352">
    <property type="term" value="P:DNA-templated transcription initiation"/>
    <property type="evidence" value="ECO:0007669"/>
    <property type="project" value="InterPro"/>
</dbReference>
<dbReference type="Gene3D" id="1.10.1740.10">
    <property type="match status" value="1"/>
</dbReference>
<dbReference type="EMBL" id="RZGZ01000003">
    <property type="protein sequence ID" value="RUQ98965.1"/>
    <property type="molecule type" value="Genomic_DNA"/>
</dbReference>
<dbReference type="SUPFAM" id="SSF88946">
    <property type="entry name" value="Sigma2 domain of RNA polymerase sigma factors"/>
    <property type="match status" value="1"/>
</dbReference>
<dbReference type="InterPro" id="IPR013325">
    <property type="entry name" value="RNA_pol_sigma_r2"/>
</dbReference>
<dbReference type="InterPro" id="IPR007627">
    <property type="entry name" value="RNA_pol_sigma70_r2"/>
</dbReference>